<reference evidence="1 2" key="1">
    <citation type="submission" date="2015-11" db="EMBL/GenBank/DDBJ databases">
        <title>Genomic analysis of 38 Legionella species identifies large and diverse effector repertoires.</title>
        <authorList>
            <person name="Burstein D."/>
            <person name="Amaro F."/>
            <person name="Zusman T."/>
            <person name="Lifshitz Z."/>
            <person name="Cohen O."/>
            <person name="Gilbert J.A."/>
            <person name="Pupko T."/>
            <person name="Shuman H.A."/>
            <person name="Segal G."/>
        </authorList>
    </citation>
    <scope>NUCLEOTIDE SEQUENCE [LARGE SCALE GENOMIC DNA]</scope>
    <source>
        <strain evidence="1 2">Mt.St.Helens-4</strain>
    </source>
</reference>
<name>A0A0W0YJP3_9GAMM</name>
<dbReference type="AlphaFoldDB" id="A0A0W0YJP3"/>
<evidence type="ECO:0000313" key="2">
    <source>
        <dbReference type="Proteomes" id="UP000054621"/>
    </source>
</evidence>
<comment type="caution">
    <text evidence="1">The sequence shown here is derived from an EMBL/GenBank/DDBJ whole genome shotgun (WGS) entry which is preliminary data.</text>
</comment>
<dbReference type="PATRIC" id="fig|28087.4.peg.2089"/>
<dbReference type="Proteomes" id="UP000054621">
    <property type="component" value="Unassembled WGS sequence"/>
</dbReference>
<sequence>MGQVKGLWGDYSPSKICRHLGISPSKKLLSVQNTSLQLVEVKWKPTELDSEFLSNSNALCSVEPIFSGKDQIIEKT</sequence>
<dbReference type="eggNOG" id="ENOG5030TV8">
    <property type="taxonomic scope" value="Bacteria"/>
</dbReference>
<dbReference type="OrthoDB" id="5654200at2"/>
<dbReference type="EMBL" id="LNYV01000030">
    <property type="protein sequence ID" value="KTD56830.1"/>
    <property type="molecule type" value="Genomic_DNA"/>
</dbReference>
<accession>A0A0W0YJP3</accession>
<organism evidence="1 2">
    <name type="scientific">Legionella sainthelensi</name>
    <dbReference type="NCBI Taxonomy" id="28087"/>
    <lineage>
        <taxon>Bacteria</taxon>
        <taxon>Pseudomonadati</taxon>
        <taxon>Pseudomonadota</taxon>
        <taxon>Gammaproteobacteria</taxon>
        <taxon>Legionellales</taxon>
        <taxon>Legionellaceae</taxon>
        <taxon>Legionella</taxon>
    </lineage>
</organism>
<evidence type="ECO:0000313" key="1">
    <source>
        <dbReference type="EMBL" id="KTD56830.1"/>
    </source>
</evidence>
<proteinExistence type="predicted"/>
<gene>
    <name evidence="1" type="ORF">Lsai_1943</name>
</gene>
<protein>
    <submittedName>
        <fullName evidence="1">Uncharacterized protein</fullName>
    </submittedName>
</protein>